<dbReference type="InterPro" id="IPR036890">
    <property type="entry name" value="HATPase_C_sf"/>
</dbReference>
<dbReference type="InterPro" id="IPR003661">
    <property type="entry name" value="HisK_dim/P_dom"/>
</dbReference>
<dbReference type="Gene3D" id="3.30.565.10">
    <property type="entry name" value="Histidine kinase-like ATPase, C-terminal domain"/>
    <property type="match status" value="1"/>
</dbReference>
<evidence type="ECO:0000256" key="1">
    <source>
        <dbReference type="ARBA" id="ARBA00000085"/>
    </source>
</evidence>
<dbReference type="SMART" id="SM00387">
    <property type="entry name" value="HATPase_c"/>
    <property type="match status" value="1"/>
</dbReference>
<keyword evidence="10" id="KW-1185">Reference proteome</keyword>
<evidence type="ECO:0000256" key="4">
    <source>
        <dbReference type="ARBA" id="ARBA00022679"/>
    </source>
</evidence>
<dbReference type="Gene3D" id="3.30.450.20">
    <property type="entry name" value="PAS domain"/>
    <property type="match status" value="1"/>
</dbReference>
<dbReference type="InterPro" id="IPR035965">
    <property type="entry name" value="PAS-like_dom_sf"/>
</dbReference>
<comment type="caution">
    <text evidence="9">The sequence shown here is derived from an EMBL/GenBank/DDBJ whole genome shotgun (WGS) entry which is preliminary data.</text>
</comment>
<organism evidence="9 10">
    <name type="scientific">Pacificimonas flava</name>
    <dbReference type="NCBI Taxonomy" id="1234595"/>
    <lineage>
        <taxon>Bacteria</taxon>
        <taxon>Pseudomonadati</taxon>
        <taxon>Pseudomonadota</taxon>
        <taxon>Alphaproteobacteria</taxon>
        <taxon>Sphingomonadales</taxon>
        <taxon>Sphingosinicellaceae</taxon>
        <taxon>Pacificimonas</taxon>
    </lineage>
</organism>
<dbReference type="PROSITE" id="PS50109">
    <property type="entry name" value="HIS_KIN"/>
    <property type="match status" value="1"/>
</dbReference>
<evidence type="ECO:0000259" key="8">
    <source>
        <dbReference type="PROSITE" id="PS50109"/>
    </source>
</evidence>
<dbReference type="Pfam" id="PF02518">
    <property type="entry name" value="HATPase_c"/>
    <property type="match status" value="1"/>
</dbReference>
<dbReference type="InterPro" id="IPR003594">
    <property type="entry name" value="HATPase_dom"/>
</dbReference>
<dbReference type="CDD" id="cd00082">
    <property type="entry name" value="HisKA"/>
    <property type="match status" value="1"/>
</dbReference>
<dbReference type="GO" id="GO:0000155">
    <property type="term" value="F:phosphorelay sensor kinase activity"/>
    <property type="evidence" value="ECO:0007669"/>
    <property type="project" value="InterPro"/>
</dbReference>
<dbReference type="CDD" id="cd00075">
    <property type="entry name" value="HATPase"/>
    <property type="match status" value="1"/>
</dbReference>
<dbReference type="InterPro" id="IPR005467">
    <property type="entry name" value="His_kinase_dom"/>
</dbReference>
<dbReference type="Gene3D" id="1.10.287.130">
    <property type="match status" value="1"/>
</dbReference>
<evidence type="ECO:0000256" key="7">
    <source>
        <dbReference type="SAM" id="Phobius"/>
    </source>
</evidence>
<proteinExistence type="predicted"/>
<feature type="domain" description="Histidine kinase" evidence="8">
    <location>
        <begin position="365"/>
        <end position="588"/>
    </location>
</feature>
<feature type="transmembrane region" description="Helical" evidence="7">
    <location>
        <begin position="36"/>
        <end position="56"/>
    </location>
</feature>
<keyword evidence="4" id="KW-0808">Transferase</keyword>
<gene>
    <name evidence="9" type="ORF">C725_2383</name>
</gene>
<feature type="transmembrane region" description="Helical" evidence="7">
    <location>
        <begin position="62"/>
        <end position="77"/>
    </location>
</feature>
<keyword evidence="3" id="KW-0597">Phosphoprotein</keyword>
<dbReference type="PRINTS" id="PR00344">
    <property type="entry name" value="BCTRLSENSOR"/>
</dbReference>
<dbReference type="EMBL" id="AMRV01000008">
    <property type="protein sequence ID" value="EMD82345.1"/>
    <property type="molecule type" value="Genomic_DNA"/>
</dbReference>
<keyword evidence="7" id="KW-0472">Membrane</keyword>
<feature type="transmembrane region" description="Helical" evidence="7">
    <location>
        <begin position="98"/>
        <end position="120"/>
    </location>
</feature>
<keyword evidence="7" id="KW-1133">Transmembrane helix</keyword>
<feature type="transmembrane region" description="Helical" evidence="7">
    <location>
        <begin position="174"/>
        <end position="191"/>
    </location>
</feature>
<dbReference type="Pfam" id="PF00512">
    <property type="entry name" value="HisKA"/>
    <property type="match status" value="1"/>
</dbReference>
<accession>M2SAH6</accession>
<comment type="catalytic activity">
    <reaction evidence="1">
        <text>ATP + protein L-histidine = ADP + protein N-phospho-L-histidine.</text>
        <dbReference type="EC" id="2.7.13.3"/>
    </reaction>
</comment>
<dbReference type="PANTHER" id="PTHR43711:SF1">
    <property type="entry name" value="HISTIDINE KINASE 1"/>
    <property type="match status" value="1"/>
</dbReference>
<evidence type="ECO:0000313" key="9">
    <source>
        <dbReference type="EMBL" id="EMD82345.1"/>
    </source>
</evidence>
<dbReference type="SUPFAM" id="SSF55874">
    <property type="entry name" value="ATPase domain of HSP90 chaperone/DNA topoisomerase II/histidine kinase"/>
    <property type="match status" value="1"/>
</dbReference>
<evidence type="ECO:0000256" key="6">
    <source>
        <dbReference type="ARBA" id="ARBA00023012"/>
    </source>
</evidence>
<reference evidence="9 10" key="1">
    <citation type="journal article" date="2013" name="Genome Announc.">
        <title>Draft Genome Sequence of Strain JLT2015T, Belonging to the Family Sphingomonadaceae of the Alphaproteobacteria.</title>
        <authorList>
            <person name="Tang K."/>
            <person name="Liu K."/>
            <person name="Li S."/>
            <person name="Jiao N."/>
        </authorList>
    </citation>
    <scope>NUCLEOTIDE SEQUENCE [LARGE SCALE GENOMIC DNA]</scope>
    <source>
        <strain evidence="9 10">JLT2015</strain>
    </source>
</reference>
<evidence type="ECO:0000256" key="3">
    <source>
        <dbReference type="ARBA" id="ARBA00022553"/>
    </source>
</evidence>
<protein>
    <recommendedName>
        <fullName evidence="2">histidine kinase</fullName>
        <ecNumber evidence="2">2.7.13.3</ecNumber>
    </recommendedName>
</protein>
<dbReference type="InterPro" id="IPR050736">
    <property type="entry name" value="Sensor_HK_Regulatory"/>
</dbReference>
<dbReference type="PANTHER" id="PTHR43711">
    <property type="entry name" value="TWO-COMPONENT HISTIDINE KINASE"/>
    <property type="match status" value="1"/>
</dbReference>
<evidence type="ECO:0000256" key="5">
    <source>
        <dbReference type="ARBA" id="ARBA00022777"/>
    </source>
</evidence>
<dbReference type="Proteomes" id="UP000011717">
    <property type="component" value="Unassembled WGS sequence"/>
</dbReference>
<evidence type="ECO:0000256" key="2">
    <source>
        <dbReference type="ARBA" id="ARBA00012438"/>
    </source>
</evidence>
<dbReference type="SUPFAM" id="SSF47384">
    <property type="entry name" value="Homodimeric domain of signal transducing histidine kinase"/>
    <property type="match status" value="1"/>
</dbReference>
<dbReference type="SUPFAM" id="SSF55785">
    <property type="entry name" value="PYP-like sensor domain (PAS domain)"/>
    <property type="match status" value="1"/>
</dbReference>
<keyword evidence="7" id="KW-0812">Transmembrane</keyword>
<feature type="transmembrane region" description="Helical" evidence="7">
    <location>
        <begin position="126"/>
        <end position="143"/>
    </location>
</feature>
<dbReference type="InterPro" id="IPR036097">
    <property type="entry name" value="HisK_dim/P_sf"/>
</dbReference>
<evidence type="ECO:0000313" key="10">
    <source>
        <dbReference type="Proteomes" id="UP000011717"/>
    </source>
</evidence>
<keyword evidence="5 9" id="KW-0418">Kinase</keyword>
<dbReference type="InterPro" id="IPR004358">
    <property type="entry name" value="Sig_transdc_His_kin-like_C"/>
</dbReference>
<name>M2SAH6_9SPHN</name>
<dbReference type="AlphaFoldDB" id="M2SAH6"/>
<sequence length="591" mass="65559">MTFERALRGFAGRAVDTEGLEGRRLLARLYLRQTTLSLLFAFLSYMATLILIYGRFPWRLDAVWAAVTGALLLYGVYRRRRGGRLALTEVYARMLLRGAPYLCAAIGICWGITALALPYLGEGRQVALTVVAFALVVGATSTLSAVPKAAFAFIIPVSVPFLVAYLTAPTWTGVLLGILGIIFVLIMLVGLRLNSTGLLAEVEARDSAISARRAAENAQAALDASQMRWSEFSRSAEAFALFDRSGRLMLWNEPYRRLFRIESSALFVGARPKDYLSEDETCAEMRFLERQEQIPLDFHETVPRGGRWYRTTMAMLSTGEIAITHMDVTELKENEKKLIAMRDVLVAQRNRAESANQAKSNFLAKMSHELRTPLNAVIGFAELIVQDHDRGRADAKRHSGYARLISDSGRHLLAIVDDLLDLTRIETGQLTLRESEVDLGEMMRSARLLVEGRGHDRRIAFREAFPEVPLIVWADRRLLSQAIINLMENSVKFCGDDPVIELAVTGGNGTEGAELIVRDNGIGIPEGLFEQVQAPFFQVEDSETRRYGGVGLGLALVREFAAMHGGGLKLSRREPAGLEVRLCLPQERVVG</sequence>
<keyword evidence="6" id="KW-0902">Two-component regulatory system</keyword>
<dbReference type="SMART" id="SM00388">
    <property type="entry name" value="HisKA"/>
    <property type="match status" value="1"/>
</dbReference>
<dbReference type="OrthoDB" id="9801651at2"/>
<dbReference type="RefSeq" id="WP_008603177.1">
    <property type="nucleotide sequence ID" value="NZ_AMRV01000008.1"/>
</dbReference>
<dbReference type="EC" id="2.7.13.3" evidence="2"/>